<name>A0A0F9ANZ5_9ZZZZ</name>
<gene>
    <name evidence="1" type="ORF">LCGC14_2547150</name>
</gene>
<protein>
    <submittedName>
        <fullName evidence="1">Uncharacterized protein</fullName>
    </submittedName>
</protein>
<accession>A0A0F9ANZ5</accession>
<dbReference type="AlphaFoldDB" id="A0A0F9ANZ5"/>
<comment type="caution">
    <text evidence="1">The sequence shown here is derived from an EMBL/GenBank/DDBJ whole genome shotgun (WGS) entry which is preliminary data.</text>
</comment>
<organism evidence="1">
    <name type="scientific">marine sediment metagenome</name>
    <dbReference type="NCBI Taxonomy" id="412755"/>
    <lineage>
        <taxon>unclassified sequences</taxon>
        <taxon>metagenomes</taxon>
        <taxon>ecological metagenomes</taxon>
    </lineage>
</organism>
<proteinExistence type="predicted"/>
<dbReference type="EMBL" id="LAZR01041710">
    <property type="protein sequence ID" value="KKL11304.1"/>
    <property type="molecule type" value="Genomic_DNA"/>
</dbReference>
<reference evidence="1" key="1">
    <citation type="journal article" date="2015" name="Nature">
        <title>Complex archaea that bridge the gap between prokaryotes and eukaryotes.</title>
        <authorList>
            <person name="Spang A."/>
            <person name="Saw J.H."/>
            <person name="Jorgensen S.L."/>
            <person name="Zaremba-Niedzwiedzka K."/>
            <person name="Martijn J."/>
            <person name="Lind A.E."/>
            <person name="van Eijk R."/>
            <person name="Schleper C."/>
            <person name="Guy L."/>
            <person name="Ettema T.J."/>
        </authorList>
    </citation>
    <scope>NUCLEOTIDE SEQUENCE</scope>
</reference>
<sequence>MAMLEGTVELLDLEDGESESFRVLRWEQGELEIQPRESPAGKVVAAVRVWVPLEDKSLGAPYWDITAGNLIARLLPMLDQLVASGRKIRVTKHGRPPTARHAVEFL</sequence>
<evidence type="ECO:0000313" key="1">
    <source>
        <dbReference type="EMBL" id="KKL11304.1"/>
    </source>
</evidence>